<reference evidence="3 4" key="1">
    <citation type="submission" date="2018-05" db="EMBL/GenBank/DDBJ databases">
        <authorList>
            <consortium name="IHU Genomes"/>
        </authorList>
    </citation>
    <scope>NUCLEOTIDE SEQUENCE [LARGE SCALE GENOMIC DNA]</scope>
    <source>
        <strain evidence="3 4">P7335</strain>
    </source>
</reference>
<feature type="transmembrane region" description="Helical" evidence="2">
    <location>
        <begin position="389"/>
        <end position="409"/>
    </location>
</feature>
<feature type="region of interest" description="Disordered" evidence="1">
    <location>
        <begin position="1"/>
        <end position="195"/>
    </location>
</feature>
<feature type="transmembrane region" description="Helical" evidence="2">
    <location>
        <begin position="359"/>
        <end position="380"/>
    </location>
</feature>
<dbReference type="EMBL" id="UEGS01000001">
    <property type="protein sequence ID" value="SRX79935.1"/>
    <property type="molecule type" value="Genomic_DNA"/>
</dbReference>
<protein>
    <recommendedName>
        <fullName evidence="5">Transmembrane protein</fullName>
    </recommendedName>
</protein>
<dbReference type="STRING" id="39692.BST38_04845"/>
<sequence length="439" mass="46429">MTGTEDSNSSTRPISVAELLARNGTIGAPPVGGRRRRRRGNADAVTVAELTGEIPIIRPDDPPPTAPVAEPTPAAETPSEPDDEPSTNGVVDHTDTAAQDDVQAEPEAEPDAVDDVADAEPEEEAEQAESAGSDGEVQADPEVQSDPEAAEDEADTVEAEAVAEVPEPDTVAEPVVEQSSPPPAPKRRFGFPRFGRKSAPVAEPVVERAAAPAQAEVTDVVPTVDEARDQTALDDAPADIEVEDIDVEAAVDADTATDTADTDIADYIDDIDDDDLAEDLDKDDLSKDDDSDKDDEDDLPSYLRPSKEPRLFGGPSAADRELVDTIEDDLADEDLAEDDLDDDLDVEDEPRKMSSVVHAAWIVGQCVIAVFFGAGLFVAFDQLWKWNNIIALVLSVLVILGLVVGVRIVRKTEDIGSTLIAVAVGALVTLGPLALLQSG</sequence>
<accession>A0A375YFP6</accession>
<dbReference type="Proteomes" id="UP000252008">
    <property type="component" value="Unassembled WGS sequence"/>
</dbReference>
<feature type="compositionally biased region" description="Basic residues" evidence="1">
    <location>
        <begin position="185"/>
        <end position="195"/>
    </location>
</feature>
<dbReference type="RefSeq" id="WP_083142132.1">
    <property type="nucleotide sequence ID" value="NZ_MVID01000003.1"/>
</dbReference>
<feature type="compositionally biased region" description="Acidic residues" evidence="1">
    <location>
        <begin position="137"/>
        <end position="158"/>
    </location>
</feature>
<keyword evidence="4" id="KW-1185">Reference proteome</keyword>
<keyword evidence="2" id="KW-0472">Membrane</keyword>
<gene>
    <name evidence="3" type="ORF">MPP7335_01673</name>
</gene>
<evidence type="ECO:0000256" key="1">
    <source>
        <dbReference type="SAM" id="MobiDB-lite"/>
    </source>
</evidence>
<evidence type="ECO:0000256" key="2">
    <source>
        <dbReference type="SAM" id="Phobius"/>
    </source>
</evidence>
<evidence type="ECO:0000313" key="3">
    <source>
        <dbReference type="EMBL" id="SRX79935.1"/>
    </source>
</evidence>
<organism evidence="3 4">
    <name type="scientific">Mycolicibacterium parafortuitum</name>
    <name type="common">Mycobacterium parafortuitum</name>
    <dbReference type="NCBI Taxonomy" id="39692"/>
    <lineage>
        <taxon>Bacteria</taxon>
        <taxon>Bacillati</taxon>
        <taxon>Actinomycetota</taxon>
        <taxon>Actinomycetes</taxon>
        <taxon>Mycobacteriales</taxon>
        <taxon>Mycobacteriaceae</taxon>
        <taxon>Mycolicibacterium</taxon>
    </lineage>
</organism>
<proteinExistence type="predicted"/>
<feature type="compositionally biased region" description="Low complexity" evidence="1">
    <location>
        <begin position="159"/>
        <end position="177"/>
    </location>
</feature>
<feature type="region of interest" description="Disordered" evidence="1">
    <location>
        <begin position="230"/>
        <end position="318"/>
    </location>
</feature>
<feature type="transmembrane region" description="Helical" evidence="2">
    <location>
        <begin position="415"/>
        <end position="436"/>
    </location>
</feature>
<feature type="compositionally biased region" description="Acidic residues" evidence="1">
    <location>
        <begin position="102"/>
        <end position="127"/>
    </location>
</feature>
<name>A0A375YFP6_MYCPF</name>
<dbReference type="AlphaFoldDB" id="A0A375YFP6"/>
<evidence type="ECO:0000313" key="4">
    <source>
        <dbReference type="Proteomes" id="UP000252008"/>
    </source>
</evidence>
<evidence type="ECO:0008006" key="5">
    <source>
        <dbReference type="Google" id="ProtNLM"/>
    </source>
</evidence>
<feature type="compositionally biased region" description="Acidic residues" evidence="1">
    <location>
        <begin position="260"/>
        <end position="282"/>
    </location>
</feature>
<keyword evidence="2" id="KW-0812">Transmembrane</keyword>
<feature type="compositionally biased region" description="Acidic residues" evidence="1">
    <location>
        <begin position="236"/>
        <end position="251"/>
    </location>
</feature>
<feature type="compositionally biased region" description="Low complexity" evidence="1">
    <location>
        <begin position="67"/>
        <end position="78"/>
    </location>
</feature>
<feature type="compositionally biased region" description="Polar residues" evidence="1">
    <location>
        <begin position="1"/>
        <end position="13"/>
    </location>
</feature>
<keyword evidence="2" id="KW-1133">Transmembrane helix</keyword>